<proteinExistence type="predicted"/>
<dbReference type="GO" id="GO:0003700">
    <property type="term" value="F:DNA-binding transcription factor activity"/>
    <property type="evidence" value="ECO:0007669"/>
    <property type="project" value="InterPro"/>
</dbReference>
<gene>
    <name evidence="5" type="primary">cdhR_2</name>
    <name evidence="5" type="ORF">PFRI_34190</name>
</gene>
<dbReference type="Gene3D" id="1.10.10.60">
    <property type="entry name" value="Homeodomain-like"/>
    <property type="match status" value="1"/>
</dbReference>
<protein>
    <submittedName>
        <fullName evidence="5">HTH-type transcriptional regulator CdhR</fullName>
    </submittedName>
</protein>
<accession>A0A1L9NSP2</accession>
<dbReference type="InterPro" id="IPR029062">
    <property type="entry name" value="Class_I_gatase-like"/>
</dbReference>
<reference evidence="5 6" key="1">
    <citation type="submission" date="2016-10" db="EMBL/GenBank/DDBJ databases">
        <title>Genome sequence of Planktotalea frisia SH6-1.</title>
        <authorList>
            <person name="Poehlein A."/>
            <person name="Bakenhus I."/>
            <person name="Voget S."/>
            <person name="Brinkhoff T."/>
            <person name="Simon M."/>
        </authorList>
    </citation>
    <scope>NUCLEOTIDE SEQUENCE [LARGE SCALE GENOMIC DNA]</scope>
    <source>
        <strain evidence="5 6">SH6-1</strain>
    </source>
</reference>
<dbReference type="Gene3D" id="3.40.50.880">
    <property type="match status" value="1"/>
</dbReference>
<dbReference type="SUPFAM" id="SSF52317">
    <property type="entry name" value="Class I glutamine amidotransferase-like"/>
    <property type="match status" value="1"/>
</dbReference>
<evidence type="ECO:0000256" key="1">
    <source>
        <dbReference type="ARBA" id="ARBA00023015"/>
    </source>
</evidence>
<organism evidence="5 6">
    <name type="scientific">Planktotalea frisia</name>
    <dbReference type="NCBI Taxonomy" id="696762"/>
    <lineage>
        <taxon>Bacteria</taxon>
        <taxon>Pseudomonadati</taxon>
        <taxon>Pseudomonadota</taxon>
        <taxon>Alphaproteobacteria</taxon>
        <taxon>Rhodobacterales</taxon>
        <taxon>Paracoccaceae</taxon>
        <taxon>Planktotalea</taxon>
    </lineage>
</organism>
<dbReference type="Pfam" id="PF12833">
    <property type="entry name" value="HTH_18"/>
    <property type="match status" value="1"/>
</dbReference>
<dbReference type="SMART" id="SM00342">
    <property type="entry name" value="HTH_ARAC"/>
    <property type="match status" value="1"/>
</dbReference>
<feature type="domain" description="HTH araC/xylS-type" evidence="4">
    <location>
        <begin position="203"/>
        <end position="301"/>
    </location>
</feature>
<dbReference type="InterPro" id="IPR018060">
    <property type="entry name" value="HTH_AraC"/>
</dbReference>
<dbReference type="InterPro" id="IPR009057">
    <property type="entry name" value="Homeodomain-like_sf"/>
</dbReference>
<dbReference type="PROSITE" id="PS01124">
    <property type="entry name" value="HTH_ARAC_FAMILY_2"/>
    <property type="match status" value="1"/>
</dbReference>
<sequence>MGNRFCEYETAAITRTLKIANEVLGGAVFHWRYVSETPGLLNGDCGMIVRAEPVVKDHELSDVLIIVGGHSGGDAQWFSRLRQMTRISRLCVLLSDAATAYIKRTKSPTGKVTTHWRDALSLAETGDHPNLTNSLSEKSGSVITAAGTGATEELIISLLQPQLSTADVAELSNRLVLPMVRTAHADQPKDITKLPALSDTRVRSAVKAMEDSLEMPFNIYELANDIGVSTRHLERMFKDVFNQTPARFYKQLRTKRARALVEDTQLSMMEIAVATGFGSSSSLNEAIKKEYGVTATKMRARR</sequence>
<comment type="caution">
    <text evidence="5">The sequence shown here is derived from an EMBL/GenBank/DDBJ whole genome shotgun (WGS) entry which is preliminary data.</text>
</comment>
<dbReference type="RefSeq" id="WP_245812436.1">
    <property type="nucleotide sequence ID" value="NZ_MLCB01000186.1"/>
</dbReference>
<evidence type="ECO:0000256" key="2">
    <source>
        <dbReference type="ARBA" id="ARBA00023125"/>
    </source>
</evidence>
<name>A0A1L9NSP2_9RHOB</name>
<dbReference type="GO" id="GO:0043565">
    <property type="term" value="F:sequence-specific DNA binding"/>
    <property type="evidence" value="ECO:0007669"/>
    <property type="project" value="InterPro"/>
</dbReference>
<dbReference type="SUPFAM" id="SSF46689">
    <property type="entry name" value="Homeodomain-like"/>
    <property type="match status" value="2"/>
</dbReference>
<dbReference type="PANTHER" id="PTHR46796:SF7">
    <property type="entry name" value="ARAC FAMILY TRANSCRIPTIONAL REGULATOR"/>
    <property type="match status" value="1"/>
</dbReference>
<evidence type="ECO:0000259" key="4">
    <source>
        <dbReference type="PROSITE" id="PS01124"/>
    </source>
</evidence>
<dbReference type="STRING" id="696762.PFRI_34190"/>
<evidence type="ECO:0000313" key="6">
    <source>
        <dbReference type="Proteomes" id="UP000184514"/>
    </source>
</evidence>
<keyword evidence="3" id="KW-0804">Transcription</keyword>
<dbReference type="Proteomes" id="UP000184514">
    <property type="component" value="Unassembled WGS sequence"/>
</dbReference>
<dbReference type="AlphaFoldDB" id="A0A1L9NSP2"/>
<keyword evidence="1" id="KW-0805">Transcription regulation</keyword>
<dbReference type="InterPro" id="IPR050204">
    <property type="entry name" value="AraC_XylS_family_regulators"/>
</dbReference>
<evidence type="ECO:0000256" key="3">
    <source>
        <dbReference type="ARBA" id="ARBA00023163"/>
    </source>
</evidence>
<keyword evidence="2" id="KW-0238">DNA-binding</keyword>
<evidence type="ECO:0000313" key="5">
    <source>
        <dbReference type="EMBL" id="OJI92315.1"/>
    </source>
</evidence>
<keyword evidence="6" id="KW-1185">Reference proteome</keyword>
<dbReference type="PANTHER" id="PTHR46796">
    <property type="entry name" value="HTH-TYPE TRANSCRIPTIONAL ACTIVATOR RHAS-RELATED"/>
    <property type="match status" value="1"/>
</dbReference>
<dbReference type="EMBL" id="MLCB01000186">
    <property type="protein sequence ID" value="OJI92315.1"/>
    <property type="molecule type" value="Genomic_DNA"/>
</dbReference>